<sequence length="161" mass="17953">MNTNYTTHLICAPELSDTFKVSNINIKVGEFVSKNELLISLNKNNDHIYINAIEDGQISYLFINIGDDINNGDLLLSMEVEELPTGFLDVVDQRCSQDSTEVDIENSLMIIPSAAKLASRLGVDLSLVNPNCITGYIGNEEVELFVKHELLKLQQLRKLLA</sequence>
<gene>
    <name evidence="2" type="ORF">HQN60_05840</name>
</gene>
<dbReference type="RefSeq" id="WP_173532777.1">
    <property type="nucleotide sequence ID" value="NZ_CP054143.1"/>
</dbReference>
<dbReference type="InterPro" id="IPR000089">
    <property type="entry name" value="Biotin_lipoyl"/>
</dbReference>
<proteinExistence type="predicted"/>
<evidence type="ECO:0000313" key="3">
    <source>
        <dbReference type="Proteomes" id="UP000504844"/>
    </source>
</evidence>
<evidence type="ECO:0000259" key="1">
    <source>
        <dbReference type="Pfam" id="PF00364"/>
    </source>
</evidence>
<dbReference type="SUPFAM" id="SSF51230">
    <property type="entry name" value="Single hybrid motif"/>
    <property type="match status" value="1"/>
</dbReference>
<protein>
    <recommendedName>
        <fullName evidence="1">Lipoyl-binding domain-containing protein</fullName>
    </recommendedName>
</protein>
<evidence type="ECO:0000313" key="2">
    <source>
        <dbReference type="EMBL" id="QKJ66273.1"/>
    </source>
</evidence>
<dbReference type="AlphaFoldDB" id="A0A6M8SMD9"/>
<organism evidence="2 3">
    <name type="scientific">Deefgea piscis</name>
    <dbReference type="NCBI Taxonomy" id="2739061"/>
    <lineage>
        <taxon>Bacteria</taxon>
        <taxon>Pseudomonadati</taxon>
        <taxon>Pseudomonadota</taxon>
        <taxon>Betaproteobacteria</taxon>
        <taxon>Neisseriales</taxon>
        <taxon>Chitinibacteraceae</taxon>
        <taxon>Deefgea</taxon>
    </lineage>
</organism>
<dbReference type="InterPro" id="IPR011053">
    <property type="entry name" value="Single_hybrid_motif"/>
</dbReference>
<dbReference type="Proteomes" id="UP000504844">
    <property type="component" value="Chromosome"/>
</dbReference>
<accession>A0A6M8SMD9</accession>
<feature type="domain" description="Lipoyl-binding" evidence="1">
    <location>
        <begin position="10"/>
        <end position="77"/>
    </location>
</feature>
<dbReference type="Gene3D" id="2.40.50.100">
    <property type="match status" value="1"/>
</dbReference>
<reference evidence="2 3" key="1">
    <citation type="submission" date="2020-05" db="EMBL/GenBank/DDBJ databases">
        <title>Complete genome sequence of Deefgea sp. D17.</title>
        <authorList>
            <person name="Bae J.-W."/>
            <person name="Han J.E."/>
        </authorList>
    </citation>
    <scope>NUCLEOTIDE SEQUENCE [LARGE SCALE GENOMIC DNA]</scope>
    <source>
        <strain evidence="2 3">D17</strain>
    </source>
</reference>
<dbReference type="EMBL" id="CP054143">
    <property type="protein sequence ID" value="QKJ66273.1"/>
    <property type="molecule type" value="Genomic_DNA"/>
</dbReference>
<dbReference type="KEGG" id="dee:HQN60_05840"/>
<dbReference type="Pfam" id="PF00364">
    <property type="entry name" value="Biotin_lipoyl"/>
    <property type="match status" value="1"/>
</dbReference>
<keyword evidence="3" id="KW-1185">Reference proteome</keyword>
<name>A0A6M8SMD9_9NEIS</name>